<dbReference type="EMBL" id="BMIU01000001">
    <property type="protein sequence ID" value="GGF18299.1"/>
    <property type="molecule type" value="Genomic_DNA"/>
</dbReference>
<proteinExistence type="predicted"/>
<dbReference type="Gene3D" id="2.60.120.260">
    <property type="entry name" value="Galactose-binding domain-like"/>
    <property type="match status" value="1"/>
</dbReference>
<evidence type="ECO:0000313" key="3">
    <source>
        <dbReference type="Proteomes" id="UP000647339"/>
    </source>
</evidence>
<evidence type="ECO:0000313" key="2">
    <source>
        <dbReference type="EMBL" id="GGF18299.1"/>
    </source>
</evidence>
<dbReference type="Pfam" id="PF16389">
    <property type="entry name" value="DUF4998"/>
    <property type="match status" value="1"/>
</dbReference>
<dbReference type="PROSITE" id="PS51257">
    <property type="entry name" value="PROKAR_LIPOPROTEIN"/>
    <property type="match status" value="1"/>
</dbReference>
<dbReference type="PROSITE" id="PS50022">
    <property type="entry name" value="FA58C_3"/>
    <property type="match status" value="1"/>
</dbReference>
<dbReference type="Pfam" id="PF00754">
    <property type="entry name" value="F5_F8_type_C"/>
    <property type="match status" value="1"/>
</dbReference>
<sequence>MVKNTDMKKITLYISALCFTWSLVTGCVSDEDISLPTGPSSIETEAGYGEVVFTWVFPEDPAAEFVQVNYQNAEGEELHQKFSRHAETAIIAGLEERSYTFDVMVGDKEGNLSAPQSVTVTPNKPPHLFVAETVKLEPDFGSIQVLWENATEREVAVNVAYMDVNGQSKVAVFNSSDPEGLGEISDAAFEEQHYEIHVSNPVGAQSAVQTVLLAPFAESAFDKSEWEVVEISAEEEEGQKYNLYDDDVSTIWHSPWSWSQPDYPHYFVIDLKEQKIISRVGLVNRQNDTRGMTKVGFSGSVDNENWVDFGEFDFEQINEEQKFRLSANPSIRYLKVTPLEGTNFFTFLAEVNIYGQ</sequence>
<name>A0ABQ1UJ54_9BACT</name>
<reference evidence="3" key="1">
    <citation type="journal article" date="2019" name="Int. J. Syst. Evol. Microbiol.">
        <title>The Global Catalogue of Microorganisms (GCM) 10K type strain sequencing project: providing services to taxonomists for standard genome sequencing and annotation.</title>
        <authorList>
            <consortium name="The Broad Institute Genomics Platform"/>
            <consortium name="The Broad Institute Genome Sequencing Center for Infectious Disease"/>
            <person name="Wu L."/>
            <person name="Ma J."/>
        </authorList>
    </citation>
    <scope>NUCLEOTIDE SEQUENCE [LARGE SCALE GENOMIC DNA]</scope>
    <source>
        <strain evidence="3">CGMCC 1.15407</strain>
    </source>
</reference>
<organism evidence="2 3">
    <name type="scientific">Echinicola rosea</name>
    <dbReference type="NCBI Taxonomy" id="1807691"/>
    <lineage>
        <taxon>Bacteria</taxon>
        <taxon>Pseudomonadati</taxon>
        <taxon>Bacteroidota</taxon>
        <taxon>Cytophagia</taxon>
        <taxon>Cytophagales</taxon>
        <taxon>Cyclobacteriaceae</taxon>
        <taxon>Echinicola</taxon>
    </lineage>
</organism>
<accession>A0ABQ1UJ54</accession>
<feature type="domain" description="F5/8 type C" evidence="1">
    <location>
        <begin position="208"/>
        <end position="356"/>
    </location>
</feature>
<gene>
    <name evidence="2" type="ORF">GCM10011339_02790</name>
</gene>
<dbReference type="InterPro" id="IPR008979">
    <property type="entry name" value="Galactose-bd-like_sf"/>
</dbReference>
<dbReference type="Proteomes" id="UP000647339">
    <property type="component" value="Unassembled WGS sequence"/>
</dbReference>
<comment type="caution">
    <text evidence="2">The sequence shown here is derived from an EMBL/GenBank/DDBJ whole genome shotgun (WGS) entry which is preliminary data.</text>
</comment>
<protein>
    <recommendedName>
        <fullName evidence="1">F5/8 type C domain-containing protein</fullName>
    </recommendedName>
</protein>
<dbReference type="InterPro" id="IPR000421">
    <property type="entry name" value="FA58C"/>
</dbReference>
<keyword evidence="3" id="KW-1185">Reference proteome</keyword>
<dbReference type="SUPFAM" id="SSF49785">
    <property type="entry name" value="Galactose-binding domain-like"/>
    <property type="match status" value="1"/>
</dbReference>
<evidence type="ECO:0000259" key="1">
    <source>
        <dbReference type="PROSITE" id="PS50022"/>
    </source>
</evidence>